<dbReference type="PANTHER" id="PTHR46211">
    <property type="entry name" value="GLYCEROPHOSPHORYL DIESTER PHOSPHODIESTERASE"/>
    <property type="match status" value="1"/>
</dbReference>
<dbReference type="PATRIC" id="fig|1705561.3.peg.5534"/>
<dbReference type="InterPro" id="IPR017946">
    <property type="entry name" value="PLC-like_Pdiesterase_TIM-brl"/>
</dbReference>
<comment type="caution">
    <text evidence="2">The sequence shown here is derived from an EMBL/GenBank/DDBJ whole genome shotgun (WGS) entry which is preliminary data.</text>
</comment>
<dbReference type="Pfam" id="PF03009">
    <property type="entry name" value="GDPD"/>
    <property type="match status" value="1"/>
</dbReference>
<dbReference type="GO" id="GO:0008081">
    <property type="term" value="F:phosphoric diester hydrolase activity"/>
    <property type="evidence" value="ECO:0007669"/>
    <property type="project" value="InterPro"/>
</dbReference>
<dbReference type="InterPro" id="IPR030395">
    <property type="entry name" value="GP_PDE_dom"/>
</dbReference>
<proteinExistence type="predicted"/>
<dbReference type="Proteomes" id="UP000037688">
    <property type="component" value="Unassembled WGS sequence"/>
</dbReference>
<keyword evidence="3" id="KW-1185">Reference proteome</keyword>
<dbReference type="PROSITE" id="PS51704">
    <property type="entry name" value="GP_PDE"/>
    <property type="match status" value="1"/>
</dbReference>
<evidence type="ECO:0000259" key="1">
    <source>
        <dbReference type="PROSITE" id="PS51704"/>
    </source>
</evidence>
<dbReference type="GO" id="GO:0006629">
    <property type="term" value="P:lipid metabolic process"/>
    <property type="evidence" value="ECO:0007669"/>
    <property type="project" value="InterPro"/>
</dbReference>
<accession>A0A0M9BKN1</accession>
<protein>
    <submittedName>
        <fullName evidence="2">Glycerophosphodiester phosphodiesterase</fullName>
    </submittedName>
</protein>
<evidence type="ECO:0000313" key="2">
    <source>
        <dbReference type="EMBL" id="KOY13262.1"/>
    </source>
</evidence>
<dbReference type="SUPFAM" id="SSF51695">
    <property type="entry name" value="PLC-like phosphodiesterases"/>
    <property type="match status" value="1"/>
</dbReference>
<gene>
    <name evidence="2" type="ORF">AMS66_26335</name>
</gene>
<dbReference type="PANTHER" id="PTHR46211:SF14">
    <property type="entry name" value="GLYCEROPHOSPHODIESTER PHOSPHODIESTERASE"/>
    <property type="match status" value="1"/>
</dbReference>
<sequence length="250" mass="28290">MNNLCVAHRGFSSIAPENTMAAFLLAMEQPEVQWMELDVQLSRDGVPVVIHDFTLNRTTNGKGLVRETDWSDLQQLDAGSWKGKAYKGERVPALIEVLDRCCGKVRLNIELKTQGNMYPGLPAAVIHEVRKRHMQHDVVITSFEPTALVEVKKLAPEFKTGLIIDARPGDLAAVLRQMNCSFLSIGYTNVDKSLMREMRNEGIQVMAWTVDDKTIMKRLAAIDPELMLCTNRPDVWEQAFQETSSRFFRP</sequence>
<organism evidence="2 3">
    <name type="scientific">Paenibacillus xylanivorans</name>
    <dbReference type="NCBI Taxonomy" id="1705561"/>
    <lineage>
        <taxon>Bacteria</taxon>
        <taxon>Bacillati</taxon>
        <taxon>Bacillota</taxon>
        <taxon>Bacilli</taxon>
        <taxon>Bacillales</taxon>
        <taxon>Paenibacillaceae</taxon>
        <taxon>Paenibacillus</taxon>
    </lineage>
</organism>
<dbReference type="RefSeq" id="WP_053783612.1">
    <property type="nucleotide sequence ID" value="NZ_LITU01000081.1"/>
</dbReference>
<dbReference type="OrthoDB" id="384721at2"/>
<reference evidence="2 3" key="1">
    <citation type="submission" date="2015-08" db="EMBL/GenBank/DDBJ databases">
        <title>Draft genome sequence of cellulolytic and xylanolytic Paenibacillus sp. A59, isolated from a decaying forest soil from Patagonia, Argentina.</title>
        <authorList>
            <person name="Ghio S."/>
            <person name="Caceres A.M."/>
            <person name="Talia P."/>
            <person name="Grasso D."/>
            <person name="Campos E."/>
        </authorList>
    </citation>
    <scope>NUCLEOTIDE SEQUENCE [LARGE SCALE GENOMIC DNA]</scope>
    <source>
        <strain evidence="2 3">A59</strain>
    </source>
</reference>
<evidence type="ECO:0000313" key="3">
    <source>
        <dbReference type="Proteomes" id="UP000037688"/>
    </source>
</evidence>
<dbReference type="Gene3D" id="3.20.20.190">
    <property type="entry name" value="Phosphatidylinositol (PI) phosphodiesterase"/>
    <property type="match status" value="1"/>
</dbReference>
<feature type="domain" description="GP-PDE" evidence="1">
    <location>
        <begin position="3"/>
        <end position="240"/>
    </location>
</feature>
<name>A0A0M9BKN1_9BACL</name>
<dbReference type="EMBL" id="LITU01000081">
    <property type="protein sequence ID" value="KOY13262.1"/>
    <property type="molecule type" value="Genomic_DNA"/>
</dbReference>
<dbReference type="AlphaFoldDB" id="A0A0M9BKN1"/>